<dbReference type="InterPro" id="IPR007219">
    <property type="entry name" value="XnlR_reg_dom"/>
</dbReference>
<keyword evidence="2" id="KW-0175">Coiled coil</keyword>
<feature type="region of interest" description="Disordered" evidence="3">
    <location>
        <begin position="572"/>
        <end position="609"/>
    </location>
</feature>
<gene>
    <name evidence="5" type="ORF">B0J11DRAFT_431570</name>
</gene>
<dbReference type="InterPro" id="IPR050987">
    <property type="entry name" value="AtrR-like"/>
</dbReference>
<evidence type="ECO:0000256" key="1">
    <source>
        <dbReference type="ARBA" id="ARBA00023242"/>
    </source>
</evidence>
<name>A0A9P9IR86_9PLEO</name>
<evidence type="ECO:0000313" key="5">
    <source>
        <dbReference type="EMBL" id="KAH7128285.1"/>
    </source>
</evidence>
<dbReference type="Pfam" id="PF04082">
    <property type="entry name" value="Fungal_trans"/>
    <property type="match status" value="1"/>
</dbReference>
<comment type="caution">
    <text evidence="5">The sequence shown here is derived from an EMBL/GenBank/DDBJ whole genome shotgun (WGS) entry which is preliminary data.</text>
</comment>
<proteinExistence type="predicted"/>
<evidence type="ECO:0000256" key="3">
    <source>
        <dbReference type="SAM" id="MobiDB-lite"/>
    </source>
</evidence>
<evidence type="ECO:0000256" key="2">
    <source>
        <dbReference type="SAM" id="Coils"/>
    </source>
</evidence>
<dbReference type="GO" id="GO:0003677">
    <property type="term" value="F:DNA binding"/>
    <property type="evidence" value="ECO:0007669"/>
    <property type="project" value="InterPro"/>
</dbReference>
<evidence type="ECO:0000313" key="6">
    <source>
        <dbReference type="Proteomes" id="UP000700596"/>
    </source>
</evidence>
<sequence>MSIYEGDKPAHVVNQVSCIFLHQSSKLKQWARQVQDLQSQLADLRQENSQLKTRGPDRDPMDIDRAAAVHRRYPSSPTSQEKSQRIQPPVMPNFEHVRRNIRMHSHGIFDIPSQGLSSTTTSPGIANVPELPPRADFAHTSRSYLDSIHEAFPILHWPTFQREVDQIYTARSFHGISPDWINLFFAVMACGTLQASISSPGSPKPGKAGTAFFDQAGHAMGQASQGPNLNHVKTALLLSIFATESNRKTEGATWLATAARYAQMLGLHIEAHQSSVLDAEMRRRLWWAIYVRDRISSLGSHIPMLIQEDDFEVTIPSSVDDRYIQSQGFVRTASTHPPFTGFVAIIHVARLYWEVSRLLKSSVIAPQALQRFEDLFHAKLMLLPESYHVGSDAPLEPAALSPIITLQSARFQLYRQNLSPVCRHSERTEALRRCVTVAQDTAKYITRTLRFPPEKADSEMIWRGRVRQFASNTICIHLWRCMLILCLRADYEAALACLHLASALGNVRNVNSACGKNLAFFLDRLTDRVRSGNGAPHQLEHDEEMIAYVSGDLQGSVEHAWVWTGSVTPLNPSSPHASPPHGNPARAVDESMQETQLPLRPMPGSPENGVGEWAGWTRIERMIRHLIDEHRARLAQPSSYYPPPHNPVKRVQLAPNVPASPTSSTPLSPPTQSSTSRISIANII</sequence>
<dbReference type="GO" id="GO:0003700">
    <property type="term" value="F:DNA-binding transcription factor activity"/>
    <property type="evidence" value="ECO:0007669"/>
    <property type="project" value="InterPro"/>
</dbReference>
<dbReference type="CDD" id="cd12148">
    <property type="entry name" value="fungal_TF_MHR"/>
    <property type="match status" value="1"/>
</dbReference>
<dbReference type="Proteomes" id="UP000700596">
    <property type="component" value="Unassembled WGS sequence"/>
</dbReference>
<dbReference type="SMART" id="SM00906">
    <property type="entry name" value="Fungal_trans"/>
    <property type="match status" value="1"/>
</dbReference>
<organism evidence="5 6">
    <name type="scientific">Dendryphion nanum</name>
    <dbReference type="NCBI Taxonomy" id="256645"/>
    <lineage>
        <taxon>Eukaryota</taxon>
        <taxon>Fungi</taxon>
        <taxon>Dikarya</taxon>
        <taxon>Ascomycota</taxon>
        <taxon>Pezizomycotina</taxon>
        <taxon>Dothideomycetes</taxon>
        <taxon>Pleosporomycetidae</taxon>
        <taxon>Pleosporales</taxon>
        <taxon>Torulaceae</taxon>
        <taxon>Dendryphion</taxon>
    </lineage>
</organism>
<dbReference type="EMBL" id="JAGMWT010000005">
    <property type="protein sequence ID" value="KAH7128285.1"/>
    <property type="molecule type" value="Genomic_DNA"/>
</dbReference>
<dbReference type="AlphaFoldDB" id="A0A9P9IR86"/>
<feature type="region of interest" description="Disordered" evidence="3">
    <location>
        <begin position="636"/>
        <end position="684"/>
    </location>
</feature>
<feature type="compositionally biased region" description="Low complexity" evidence="3">
    <location>
        <begin position="660"/>
        <end position="676"/>
    </location>
</feature>
<keyword evidence="6" id="KW-1185">Reference proteome</keyword>
<dbReference type="GO" id="GO:0006351">
    <property type="term" value="P:DNA-templated transcription"/>
    <property type="evidence" value="ECO:0007669"/>
    <property type="project" value="InterPro"/>
</dbReference>
<dbReference type="PANTHER" id="PTHR46910">
    <property type="entry name" value="TRANSCRIPTION FACTOR PDR1"/>
    <property type="match status" value="1"/>
</dbReference>
<evidence type="ECO:0000259" key="4">
    <source>
        <dbReference type="SMART" id="SM00906"/>
    </source>
</evidence>
<feature type="coiled-coil region" evidence="2">
    <location>
        <begin position="27"/>
        <end position="54"/>
    </location>
</feature>
<reference evidence="5" key="1">
    <citation type="journal article" date="2021" name="Nat. Commun.">
        <title>Genetic determinants of endophytism in the Arabidopsis root mycobiome.</title>
        <authorList>
            <person name="Mesny F."/>
            <person name="Miyauchi S."/>
            <person name="Thiergart T."/>
            <person name="Pickel B."/>
            <person name="Atanasova L."/>
            <person name="Karlsson M."/>
            <person name="Huettel B."/>
            <person name="Barry K.W."/>
            <person name="Haridas S."/>
            <person name="Chen C."/>
            <person name="Bauer D."/>
            <person name="Andreopoulos W."/>
            <person name="Pangilinan J."/>
            <person name="LaButti K."/>
            <person name="Riley R."/>
            <person name="Lipzen A."/>
            <person name="Clum A."/>
            <person name="Drula E."/>
            <person name="Henrissat B."/>
            <person name="Kohler A."/>
            <person name="Grigoriev I.V."/>
            <person name="Martin F.M."/>
            <person name="Hacquard S."/>
        </authorList>
    </citation>
    <scope>NUCLEOTIDE SEQUENCE</scope>
    <source>
        <strain evidence="5">MPI-CAGE-CH-0243</strain>
    </source>
</reference>
<accession>A0A9P9IR86</accession>
<feature type="domain" description="Xylanolytic transcriptional activator regulatory" evidence="4">
    <location>
        <begin position="251"/>
        <end position="322"/>
    </location>
</feature>
<dbReference type="PANTHER" id="PTHR46910:SF1">
    <property type="entry name" value="MISCELLANEOUS ZN(II)2CYS6 TRANSCRIPTION FACTOR (EUROFUNG)-RELATED"/>
    <property type="match status" value="1"/>
</dbReference>
<keyword evidence="1" id="KW-0539">Nucleus</keyword>
<dbReference type="GO" id="GO:0008270">
    <property type="term" value="F:zinc ion binding"/>
    <property type="evidence" value="ECO:0007669"/>
    <property type="project" value="InterPro"/>
</dbReference>
<protein>
    <submittedName>
        <fullName evidence="5">Fungal-specific transcription factor domain-containing protein</fullName>
    </submittedName>
</protein>
<dbReference type="OrthoDB" id="2110361at2759"/>